<evidence type="ECO:0000256" key="2">
    <source>
        <dbReference type="ARBA" id="ARBA00004117"/>
    </source>
</evidence>
<keyword evidence="7" id="KW-1185">Reference proteome</keyword>
<proteinExistence type="inferred from homology"/>
<dbReference type="PRINTS" id="PR01010">
    <property type="entry name" value="FLGPRINGFLGI"/>
</dbReference>
<evidence type="ECO:0000313" key="7">
    <source>
        <dbReference type="Proteomes" id="UP000009374"/>
    </source>
</evidence>
<keyword evidence="6" id="KW-0969">Cilium</keyword>
<keyword evidence="3" id="KW-0732">Signal</keyword>
<dbReference type="EMBL" id="GG693870">
    <property type="protein sequence ID" value="EES52976.1"/>
    <property type="molecule type" value="Genomic_DNA"/>
</dbReference>
<dbReference type="Proteomes" id="UP000009374">
    <property type="component" value="Unassembled WGS sequence"/>
</dbReference>
<dbReference type="GO" id="GO:0071973">
    <property type="term" value="P:bacterial-type flagellum-dependent cell motility"/>
    <property type="evidence" value="ECO:0007669"/>
    <property type="project" value="InterPro"/>
</dbReference>
<dbReference type="GO" id="GO:0005198">
    <property type="term" value="F:structural molecule activity"/>
    <property type="evidence" value="ECO:0007669"/>
    <property type="project" value="InterPro"/>
</dbReference>
<evidence type="ECO:0000256" key="3">
    <source>
        <dbReference type="ARBA" id="ARBA00022729"/>
    </source>
</evidence>
<dbReference type="NCBIfam" id="NF003676">
    <property type="entry name" value="PRK05303.1"/>
    <property type="match status" value="1"/>
</dbReference>
<gene>
    <name evidence="5" type="primary">flgI</name>
    <name evidence="6" type="ORF">UBAL3_80630033</name>
</gene>
<dbReference type="GO" id="GO:0009428">
    <property type="term" value="C:bacterial-type flagellum basal body, distal rod, P ring"/>
    <property type="evidence" value="ECO:0007669"/>
    <property type="project" value="InterPro"/>
</dbReference>
<comment type="similarity">
    <text evidence="5">Belongs to the FlgI family.</text>
</comment>
<comment type="subcellular location">
    <subcellularLocation>
        <location evidence="2 5">Bacterial flagellum basal body</location>
    </subcellularLocation>
</comment>
<name>C6HWK0_9BACT</name>
<comment type="subunit">
    <text evidence="5">The basal body constitutes a major portion of the flagellar organelle and consists of four rings (L,P,S, and M) mounted on a central rod.</text>
</comment>
<keyword evidence="6" id="KW-0282">Flagellum</keyword>
<evidence type="ECO:0000313" key="6">
    <source>
        <dbReference type="EMBL" id="EES52976.1"/>
    </source>
</evidence>
<dbReference type="Pfam" id="PF02119">
    <property type="entry name" value="FlgI"/>
    <property type="match status" value="1"/>
</dbReference>
<protein>
    <recommendedName>
        <fullName evidence="5">Flagellar P-ring protein</fullName>
    </recommendedName>
    <alternativeName>
        <fullName evidence="5">Basal body P-ring protein</fullName>
    </alternativeName>
</protein>
<keyword evidence="4 5" id="KW-0975">Bacterial flagellum</keyword>
<dbReference type="GO" id="GO:0030288">
    <property type="term" value="C:outer membrane-bounded periplasmic space"/>
    <property type="evidence" value="ECO:0007669"/>
    <property type="project" value="InterPro"/>
</dbReference>
<comment type="function">
    <text evidence="1 5">Assembles around the rod to form the L-ring and probably protects the motor/basal body from shearing forces during rotation.</text>
</comment>
<accession>C6HWK0</accession>
<dbReference type="HAMAP" id="MF_00416">
    <property type="entry name" value="FlgI"/>
    <property type="match status" value="1"/>
</dbReference>
<evidence type="ECO:0000256" key="1">
    <source>
        <dbReference type="ARBA" id="ARBA00002591"/>
    </source>
</evidence>
<dbReference type="InterPro" id="IPR001782">
    <property type="entry name" value="Flag_FlgI"/>
</dbReference>
<sequence length="357" mass="37210">MKVLAVGIISALVGIGILIASHDAAAERIGDLARVQGMTDNPLVGYGLVVGLPGTGDTKQSPFTRRSLVSTISRLGVNARDLEAGIRGHNVAAVMVTARLSPFMRKGGRFTVRVASVGDATSLVGGTLLLTSLRAPNGEVYATAQGPVDASAPGRIGERVRKADPPEGRRTSGMVDQGGLVVKGVPVAFNGRHHLWISLDRANFTTAARIARAINAATGGRPAVAEDGRSVQVSIPDAARGNVVGYMARILNLRVTPDRIPLVVINEQTGTIVIGKGVRVSECAVSHRDLSVVVKGKRVVPPAKDRSVPLTYLARSVTLRSLVSALSALGTRTEDMIAILEALKASGALEAEIRVVG</sequence>
<dbReference type="PANTHER" id="PTHR30381">
    <property type="entry name" value="FLAGELLAR P-RING PERIPLASMIC PROTEIN FLGI"/>
    <property type="match status" value="1"/>
</dbReference>
<evidence type="ECO:0000256" key="5">
    <source>
        <dbReference type="HAMAP-Rule" id="MF_00416"/>
    </source>
</evidence>
<organism evidence="6 7">
    <name type="scientific">Leptospirillum ferrodiazotrophum</name>
    <dbReference type="NCBI Taxonomy" id="412449"/>
    <lineage>
        <taxon>Bacteria</taxon>
        <taxon>Pseudomonadati</taxon>
        <taxon>Nitrospirota</taxon>
        <taxon>Nitrospiria</taxon>
        <taxon>Nitrospirales</taxon>
        <taxon>Nitrospiraceae</taxon>
        <taxon>Leptospirillum</taxon>
    </lineage>
</organism>
<dbReference type="PANTHER" id="PTHR30381:SF0">
    <property type="entry name" value="FLAGELLAR P-RING PROTEIN"/>
    <property type="match status" value="1"/>
</dbReference>
<reference evidence="6 7" key="1">
    <citation type="journal article" date="2009" name="Appl. Environ. Microbiol.">
        <title>Community genomic and proteomic analyses of chemoautotrophic iron-oxidizing "Leptospirillum rubarum" (Group II) and "Leptospirillum ferrodiazotrophum" (Group III) bacteria in acid mine drainage biofilms.</title>
        <authorList>
            <person name="Goltsman D.S."/>
            <person name="Denef V.J."/>
            <person name="Singer S.W."/>
            <person name="VerBerkmoes N.C."/>
            <person name="Lefsrud M."/>
            <person name="Mueller R.S."/>
            <person name="Dick G.J."/>
            <person name="Sun C.L."/>
            <person name="Wheeler K.E."/>
            <person name="Zemla A."/>
            <person name="Baker B.J."/>
            <person name="Hauser L."/>
            <person name="Land M."/>
            <person name="Shah M.B."/>
            <person name="Thelen M.P."/>
            <person name="Hettich R.L."/>
            <person name="Banfield J.F."/>
        </authorList>
    </citation>
    <scope>NUCLEOTIDE SEQUENCE [LARGE SCALE GENOMIC DNA]</scope>
</reference>
<evidence type="ECO:0000256" key="4">
    <source>
        <dbReference type="ARBA" id="ARBA00023143"/>
    </source>
</evidence>
<dbReference type="AlphaFoldDB" id="C6HWK0"/>
<keyword evidence="6" id="KW-0966">Cell projection</keyword>